<name>A0AAV7URS4_PLEWA</name>
<proteinExistence type="predicted"/>
<protein>
    <submittedName>
        <fullName evidence="2">Uncharacterized protein</fullName>
    </submittedName>
</protein>
<keyword evidence="3" id="KW-1185">Reference proteome</keyword>
<evidence type="ECO:0000313" key="3">
    <source>
        <dbReference type="Proteomes" id="UP001066276"/>
    </source>
</evidence>
<dbReference type="Proteomes" id="UP001066276">
    <property type="component" value="Chromosome 2_2"/>
</dbReference>
<gene>
    <name evidence="2" type="ORF">NDU88_001071</name>
</gene>
<dbReference type="PANTHER" id="PTHR46888">
    <property type="entry name" value="ZINC KNUCKLE DOMAINCONTAINING PROTEIN-RELATED"/>
    <property type="match status" value="1"/>
</dbReference>
<organism evidence="2 3">
    <name type="scientific">Pleurodeles waltl</name>
    <name type="common">Iberian ribbed newt</name>
    <dbReference type="NCBI Taxonomy" id="8319"/>
    <lineage>
        <taxon>Eukaryota</taxon>
        <taxon>Metazoa</taxon>
        <taxon>Chordata</taxon>
        <taxon>Craniata</taxon>
        <taxon>Vertebrata</taxon>
        <taxon>Euteleostomi</taxon>
        <taxon>Amphibia</taxon>
        <taxon>Batrachia</taxon>
        <taxon>Caudata</taxon>
        <taxon>Salamandroidea</taxon>
        <taxon>Salamandridae</taxon>
        <taxon>Pleurodelinae</taxon>
        <taxon>Pleurodeles</taxon>
    </lineage>
</organism>
<evidence type="ECO:0000313" key="2">
    <source>
        <dbReference type="EMBL" id="KAJ1191755.1"/>
    </source>
</evidence>
<dbReference type="AlphaFoldDB" id="A0AAV7URS4"/>
<accession>A0AAV7URS4</accession>
<comment type="caution">
    <text evidence="2">The sequence shown here is derived from an EMBL/GenBank/DDBJ whole genome shotgun (WGS) entry which is preliminary data.</text>
</comment>
<sequence>MVRTAVPARKKPRRKHVLIKSLTAWAEAQEVDSEEVPEEGKEGEDASSNHSGEGGHLSLSEEEEDQSSLHTVTRGRPKASWGNGAPSGGENLYLRERELEAQLAFIALEAEKLALEKKKWAREEKRDGDSDKEAEVSLGGGFCPRLPKGVVPAYVEGDDIDKWLGAFERALQMRRVKPQYWGSLLWELVPNSGRNRLLTLRGEEADSYPIMKRCLTKTFGLTPEQYRLKFRDTQKTSTQSWVDFVDNFSKSTGGLDTGQQGKYL</sequence>
<dbReference type="EMBL" id="JANPWB010000004">
    <property type="protein sequence ID" value="KAJ1191755.1"/>
    <property type="molecule type" value="Genomic_DNA"/>
</dbReference>
<dbReference type="PANTHER" id="PTHR46888:SF1">
    <property type="entry name" value="RIBONUCLEASE H"/>
    <property type="match status" value="1"/>
</dbReference>
<feature type="region of interest" description="Disordered" evidence="1">
    <location>
        <begin position="28"/>
        <end position="87"/>
    </location>
</feature>
<evidence type="ECO:0000256" key="1">
    <source>
        <dbReference type="SAM" id="MobiDB-lite"/>
    </source>
</evidence>
<reference evidence="2" key="1">
    <citation type="journal article" date="2022" name="bioRxiv">
        <title>Sequencing and chromosome-scale assembly of the giantPleurodeles waltlgenome.</title>
        <authorList>
            <person name="Brown T."/>
            <person name="Elewa A."/>
            <person name="Iarovenko S."/>
            <person name="Subramanian E."/>
            <person name="Araus A.J."/>
            <person name="Petzold A."/>
            <person name="Susuki M."/>
            <person name="Suzuki K.-i.T."/>
            <person name="Hayashi T."/>
            <person name="Toyoda A."/>
            <person name="Oliveira C."/>
            <person name="Osipova E."/>
            <person name="Leigh N.D."/>
            <person name="Simon A."/>
            <person name="Yun M.H."/>
        </authorList>
    </citation>
    <scope>NUCLEOTIDE SEQUENCE</scope>
    <source>
        <strain evidence="2">20211129_DDA</strain>
        <tissue evidence="2">Liver</tissue>
    </source>
</reference>